<gene>
    <name evidence="2" type="ORF">GCM10010121_088100</name>
</gene>
<organism evidence="2 3">
    <name type="scientific">Streptomyces brasiliensis</name>
    <dbReference type="NCBI Taxonomy" id="1954"/>
    <lineage>
        <taxon>Bacteria</taxon>
        <taxon>Bacillati</taxon>
        <taxon>Actinomycetota</taxon>
        <taxon>Actinomycetes</taxon>
        <taxon>Kitasatosporales</taxon>
        <taxon>Streptomycetaceae</taxon>
        <taxon>Streptomyces</taxon>
    </lineage>
</organism>
<evidence type="ECO:0000256" key="1">
    <source>
        <dbReference type="SAM" id="MobiDB-lite"/>
    </source>
</evidence>
<dbReference type="AlphaFoldDB" id="A0A917P695"/>
<dbReference type="Proteomes" id="UP000657574">
    <property type="component" value="Unassembled WGS sequence"/>
</dbReference>
<evidence type="ECO:0000313" key="3">
    <source>
        <dbReference type="Proteomes" id="UP000657574"/>
    </source>
</evidence>
<keyword evidence="3" id="KW-1185">Reference proteome</keyword>
<protein>
    <submittedName>
        <fullName evidence="2">Uncharacterized protein</fullName>
    </submittedName>
</protein>
<dbReference type="EMBL" id="BMQA01000077">
    <property type="protein sequence ID" value="GGJ63815.1"/>
    <property type="molecule type" value="Genomic_DNA"/>
</dbReference>
<accession>A0A917P695</accession>
<feature type="region of interest" description="Disordered" evidence="1">
    <location>
        <begin position="68"/>
        <end position="88"/>
    </location>
</feature>
<sequence length="88" mass="9652">MPQPTVLGAVGPQEWADAFHSRAESAVRDADRGTLHSLVLEHDDGSVRAVARFTMDQRPGVIFEHQWTASTPRHKPPQVLRQGSSVLG</sequence>
<comment type="caution">
    <text evidence="2">The sequence shown here is derived from an EMBL/GenBank/DDBJ whole genome shotgun (WGS) entry which is preliminary data.</text>
</comment>
<name>A0A917P695_9ACTN</name>
<proteinExistence type="predicted"/>
<evidence type="ECO:0000313" key="2">
    <source>
        <dbReference type="EMBL" id="GGJ63815.1"/>
    </source>
</evidence>
<reference evidence="2" key="1">
    <citation type="journal article" date="2014" name="Int. J. Syst. Evol. Microbiol.">
        <title>Complete genome sequence of Corynebacterium casei LMG S-19264T (=DSM 44701T), isolated from a smear-ripened cheese.</title>
        <authorList>
            <consortium name="US DOE Joint Genome Institute (JGI-PGF)"/>
            <person name="Walter F."/>
            <person name="Albersmeier A."/>
            <person name="Kalinowski J."/>
            <person name="Ruckert C."/>
        </authorList>
    </citation>
    <scope>NUCLEOTIDE SEQUENCE</scope>
    <source>
        <strain evidence="2">JCM 3086</strain>
    </source>
</reference>
<reference evidence="2" key="2">
    <citation type="submission" date="2020-09" db="EMBL/GenBank/DDBJ databases">
        <authorList>
            <person name="Sun Q."/>
            <person name="Ohkuma M."/>
        </authorList>
    </citation>
    <scope>NUCLEOTIDE SEQUENCE</scope>
    <source>
        <strain evidence="2">JCM 3086</strain>
    </source>
</reference>